<evidence type="ECO:0000313" key="2">
    <source>
        <dbReference type="EMBL" id="KRO17160.1"/>
    </source>
</evidence>
<dbReference type="Proteomes" id="UP000050969">
    <property type="component" value="Unassembled WGS sequence"/>
</dbReference>
<keyword evidence="1" id="KW-1133">Transmembrane helix</keyword>
<keyword evidence="3" id="KW-1185">Reference proteome</keyword>
<accession>A0A0R2MU85</accession>
<keyword evidence="1" id="KW-0472">Membrane</keyword>
<dbReference type="EMBL" id="JQCE01000021">
    <property type="protein sequence ID" value="KRO17160.1"/>
    <property type="molecule type" value="Genomic_DNA"/>
</dbReference>
<reference evidence="2 3" key="1">
    <citation type="journal article" date="2015" name="Genome Announc.">
        <title>Expanding the biotechnology potential of lactobacilli through comparative genomics of 213 strains and associated genera.</title>
        <authorList>
            <person name="Sun Z."/>
            <person name="Harris H.M."/>
            <person name="McCann A."/>
            <person name="Guo C."/>
            <person name="Argimon S."/>
            <person name="Zhang W."/>
            <person name="Yang X."/>
            <person name="Jeffery I.B."/>
            <person name="Cooney J.C."/>
            <person name="Kagawa T.F."/>
            <person name="Liu W."/>
            <person name="Song Y."/>
            <person name="Salvetti E."/>
            <person name="Wrobel A."/>
            <person name="Rasinkangas P."/>
            <person name="Parkhill J."/>
            <person name="Rea M.C."/>
            <person name="O'Sullivan O."/>
            <person name="Ritari J."/>
            <person name="Douillard F.P."/>
            <person name="Paul Ross R."/>
            <person name="Yang R."/>
            <person name="Briner A.E."/>
            <person name="Felis G.E."/>
            <person name="de Vos W.M."/>
            <person name="Barrangou R."/>
            <person name="Klaenhammer T.R."/>
            <person name="Caufield P.W."/>
            <person name="Cui Y."/>
            <person name="Zhang H."/>
            <person name="O'Toole P.W."/>
        </authorList>
    </citation>
    <scope>NUCLEOTIDE SEQUENCE [LARGE SCALE GENOMIC DNA]</scope>
    <source>
        <strain evidence="2 3">DSM 24301</strain>
    </source>
</reference>
<dbReference type="PATRIC" id="fig|1293598.4.peg.519"/>
<sequence length="53" mass="5892">MEKMNQRSIIVGIIVVIGILVGLWTRHFLVSVAVSLAIGELVAYGVKRWQQAK</sequence>
<feature type="transmembrane region" description="Helical" evidence="1">
    <location>
        <begin position="30"/>
        <end position="46"/>
    </location>
</feature>
<gene>
    <name evidence="2" type="ORF">IV56_GL000486</name>
</gene>
<keyword evidence="1" id="KW-0812">Transmembrane</keyword>
<dbReference type="AlphaFoldDB" id="A0A0R2MU85"/>
<organism evidence="2 3">
    <name type="scientific">Lacticaseibacillus saniviri JCM 17471 = DSM 24301</name>
    <dbReference type="NCBI Taxonomy" id="1293598"/>
    <lineage>
        <taxon>Bacteria</taxon>
        <taxon>Bacillati</taxon>
        <taxon>Bacillota</taxon>
        <taxon>Bacilli</taxon>
        <taxon>Lactobacillales</taxon>
        <taxon>Lactobacillaceae</taxon>
        <taxon>Lacticaseibacillus</taxon>
    </lineage>
</organism>
<evidence type="ECO:0000313" key="3">
    <source>
        <dbReference type="Proteomes" id="UP000050969"/>
    </source>
</evidence>
<evidence type="ECO:0000256" key="1">
    <source>
        <dbReference type="SAM" id="Phobius"/>
    </source>
</evidence>
<dbReference type="STRING" id="1293598.IV56_GL000486"/>
<name>A0A0R2MU85_9LACO</name>
<proteinExistence type="predicted"/>
<feature type="transmembrane region" description="Helical" evidence="1">
    <location>
        <begin position="7"/>
        <end position="24"/>
    </location>
</feature>
<protein>
    <submittedName>
        <fullName evidence="2">Uncharacterized protein</fullName>
    </submittedName>
</protein>
<comment type="caution">
    <text evidence="2">The sequence shown here is derived from an EMBL/GenBank/DDBJ whole genome shotgun (WGS) entry which is preliminary data.</text>
</comment>